<protein>
    <recommendedName>
        <fullName evidence="8">Cytidylate kinase</fullName>
        <shortName evidence="8">CK</shortName>
        <ecNumber evidence="8">2.7.4.25</ecNumber>
    </recommendedName>
    <alternativeName>
        <fullName evidence="8">Cytidine monophosphate kinase</fullName>
        <shortName evidence="8">CMP kinase</shortName>
    </alternativeName>
</protein>
<dbReference type="PANTHER" id="PTHR21299:SF2">
    <property type="entry name" value="CYTIDYLATE KINASE"/>
    <property type="match status" value="1"/>
</dbReference>
<dbReference type="GO" id="GO:0036430">
    <property type="term" value="F:CMP kinase activity"/>
    <property type="evidence" value="ECO:0007669"/>
    <property type="project" value="RHEA"/>
</dbReference>
<dbReference type="Proteomes" id="UP000074561">
    <property type="component" value="Chromosome"/>
</dbReference>
<reference evidence="10 11" key="1">
    <citation type="submission" date="2015-11" db="EMBL/GenBank/DDBJ databases">
        <title>Exploring the genomic traits of fungus-feeding bacterial genus Collimonas.</title>
        <authorList>
            <person name="Song C."/>
            <person name="Schmidt R."/>
            <person name="de Jager V."/>
            <person name="Krzyzanowska D."/>
            <person name="Jongedijk E."/>
            <person name="Cankar K."/>
            <person name="Beekwilder J."/>
            <person name="van Veen A."/>
            <person name="de Boer W."/>
            <person name="van Veen J.A."/>
            <person name="Garbeva P."/>
        </authorList>
    </citation>
    <scope>NUCLEOTIDE SEQUENCE [LARGE SCALE GENOMIC DNA]</scope>
    <source>
        <strain evidence="10 11">Ter91</strain>
    </source>
</reference>
<gene>
    <name evidence="8 10" type="primary">cmk</name>
    <name evidence="10" type="ORF">CPter91_4595</name>
</gene>
<organism evidence="10 11">
    <name type="scientific">Collimonas pratensis</name>
    <dbReference type="NCBI Taxonomy" id="279113"/>
    <lineage>
        <taxon>Bacteria</taxon>
        <taxon>Pseudomonadati</taxon>
        <taxon>Pseudomonadota</taxon>
        <taxon>Betaproteobacteria</taxon>
        <taxon>Burkholderiales</taxon>
        <taxon>Oxalobacteraceae</taxon>
        <taxon>Collimonas</taxon>
    </lineage>
</organism>
<evidence type="ECO:0000256" key="6">
    <source>
        <dbReference type="ARBA" id="ARBA00047615"/>
    </source>
</evidence>
<proteinExistence type="inferred from homology"/>
<evidence type="ECO:0000256" key="5">
    <source>
        <dbReference type="ARBA" id="ARBA00022840"/>
    </source>
</evidence>
<dbReference type="GO" id="GO:0015949">
    <property type="term" value="P:nucleobase-containing small molecule interconversion"/>
    <property type="evidence" value="ECO:0007669"/>
    <property type="project" value="TreeGrafter"/>
</dbReference>
<comment type="catalytic activity">
    <reaction evidence="6 8">
        <text>dCMP + ATP = dCDP + ADP</text>
        <dbReference type="Rhea" id="RHEA:25094"/>
        <dbReference type="ChEBI" id="CHEBI:30616"/>
        <dbReference type="ChEBI" id="CHEBI:57566"/>
        <dbReference type="ChEBI" id="CHEBI:58593"/>
        <dbReference type="ChEBI" id="CHEBI:456216"/>
        <dbReference type="EC" id="2.7.4.25"/>
    </reaction>
</comment>
<evidence type="ECO:0000313" key="11">
    <source>
        <dbReference type="Proteomes" id="UP000074561"/>
    </source>
</evidence>
<dbReference type="KEGG" id="cpra:CPter91_4595"/>
<dbReference type="InterPro" id="IPR027417">
    <property type="entry name" value="P-loop_NTPase"/>
</dbReference>
<keyword evidence="4 8" id="KW-0418">Kinase</keyword>
<evidence type="ECO:0000256" key="2">
    <source>
        <dbReference type="ARBA" id="ARBA00022679"/>
    </source>
</evidence>
<evidence type="ECO:0000256" key="1">
    <source>
        <dbReference type="ARBA" id="ARBA00009427"/>
    </source>
</evidence>
<dbReference type="PANTHER" id="PTHR21299">
    <property type="entry name" value="CYTIDYLATE KINASE/PANTOATE-BETA-ALANINE LIGASE"/>
    <property type="match status" value="1"/>
</dbReference>
<keyword evidence="5 8" id="KW-0067">ATP-binding</keyword>
<dbReference type="RefSeq" id="WP_061943785.1">
    <property type="nucleotide sequence ID" value="NZ_CP013234.1"/>
</dbReference>
<keyword evidence="3 8" id="KW-0547">Nucleotide-binding</keyword>
<dbReference type="Gene3D" id="3.40.50.300">
    <property type="entry name" value="P-loop containing nucleotide triphosphate hydrolases"/>
    <property type="match status" value="1"/>
</dbReference>
<dbReference type="HAMAP" id="MF_00238">
    <property type="entry name" value="Cytidyl_kinase_type1"/>
    <property type="match status" value="1"/>
</dbReference>
<comment type="subcellular location">
    <subcellularLocation>
        <location evidence="8">Cytoplasm</location>
    </subcellularLocation>
</comment>
<keyword evidence="8" id="KW-0963">Cytoplasm</keyword>
<dbReference type="AlphaFoldDB" id="A0A127QA77"/>
<comment type="similarity">
    <text evidence="1 8">Belongs to the cytidylate kinase family. Type 1 subfamily.</text>
</comment>
<evidence type="ECO:0000259" key="9">
    <source>
        <dbReference type="Pfam" id="PF02224"/>
    </source>
</evidence>
<dbReference type="NCBIfam" id="TIGR00017">
    <property type="entry name" value="cmk"/>
    <property type="match status" value="1"/>
</dbReference>
<dbReference type="GO" id="GO:0006220">
    <property type="term" value="P:pyrimidine nucleotide metabolic process"/>
    <property type="evidence" value="ECO:0007669"/>
    <property type="project" value="UniProtKB-UniRule"/>
</dbReference>
<dbReference type="GO" id="GO:0005524">
    <property type="term" value="F:ATP binding"/>
    <property type="evidence" value="ECO:0007669"/>
    <property type="project" value="UniProtKB-UniRule"/>
</dbReference>
<dbReference type="Pfam" id="PF02224">
    <property type="entry name" value="Cytidylate_kin"/>
    <property type="match status" value="1"/>
</dbReference>
<evidence type="ECO:0000313" key="10">
    <source>
        <dbReference type="EMBL" id="AMP06901.1"/>
    </source>
</evidence>
<dbReference type="GO" id="GO:0036431">
    <property type="term" value="F:dCMP kinase activity"/>
    <property type="evidence" value="ECO:0007669"/>
    <property type="project" value="InterPro"/>
</dbReference>
<evidence type="ECO:0000256" key="7">
    <source>
        <dbReference type="ARBA" id="ARBA00048478"/>
    </source>
</evidence>
<evidence type="ECO:0000256" key="8">
    <source>
        <dbReference type="HAMAP-Rule" id="MF_00238"/>
    </source>
</evidence>
<dbReference type="SUPFAM" id="SSF52540">
    <property type="entry name" value="P-loop containing nucleoside triphosphate hydrolases"/>
    <property type="match status" value="1"/>
</dbReference>
<sequence length="223" mass="24049">MPNSPIPVITIDGPTASGKGTVAQKVAQHLGFHYLDSGALYRLTALSVMRRATPLDDEHALAKAAEHLHCHFNGAHIFLANEDVTNDIRAEEVGNMASKIAAIPTVRQALYGLQLSFRQHPGLVADGRDMGTVIFPHAGLKVFLTASVAARAERRYKQLIDKGFSANMEDLSKDLTERDARDSSRSSAPLKAAQGAYLLDTSAMTADQAVEQVLSWYAAAKPV</sequence>
<keyword evidence="2 8" id="KW-0808">Transferase</keyword>
<feature type="binding site" evidence="8">
    <location>
        <begin position="13"/>
        <end position="21"/>
    </location>
    <ligand>
        <name>ATP</name>
        <dbReference type="ChEBI" id="CHEBI:30616"/>
    </ligand>
</feature>
<dbReference type="CDD" id="cd02020">
    <property type="entry name" value="CMPK"/>
    <property type="match status" value="1"/>
</dbReference>
<evidence type="ECO:0000256" key="3">
    <source>
        <dbReference type="ARBA" id="ARBA00022741"/>
    </source>
</evidence>
<evidence type="ECO:0000256" key="4">
    <source>
        <dbReference type="ARBA" id="ARBA00022777"/>
    </source>
</evidence>
<dbReference type="EC" id="2.7.4.25" evidence="8"/>
<dbReference type="GO" id="GO:0005829">
    <property type="term" value="C:cytosol"/>
    <property type="evidence" value="ECO:0007669"/>
    <property type="project" value="TreeGrafter"/>
</dbReference>
<dbReference type="InterPro" id="IPR003136">
    <property type="entry name" value="Cytidylate_kin"/>
</dbReference>
<name>A0A127QA77_9BURK</name>
<comment type="catalytic activity">
    <reaction evidence="7 8">
        <text>CMP + ATP = CDP + ADP</text>
        <dbReference type="Rhea" id="RHEA:11600"/>
        <dbReference type="ChEBI" id="CHEBI:30616"/>
        <dbReference type="ChEBI" id="CHEBI:58069"/>
        <dbReference type="ChEBI" id="CHEBI:60377"/>
        <dbReference type="ChEBI" id="CHEBI:456216"/>
        <dbReference type="EC" id="2.7.4.25"/>
    </reaction>
</comment>
<dbReference type="PATRIC" id="fig|279113.9.peg.4556"/>
<feature type="domain" description="Cytidylate kinase" evidence="9">
    <location>
        <begin position="9"/>
        <end position="215"/>
    </location>
</feature>
<dbReference type="OrthoDB" id="9807434at2"/>
<accession>A0A127QA77</accession>
<dbReference type="STRING" id="279113.CPter91_4595"/>
<dbReference type="EMBL" id="CP013234">
    <property type="protein sequence ID" value="AMP06901.1"/>
    <property type="molecule type" value="Genomic_DNA"/>
</dbReference>
<dbReference type="InterPro" id="IPR011994">
    <property type="entry name" value="Cytidylate_kinase_dom"/>
</dbReference>